<protein>
    <submittedName>
        <fullName evidence="6">Uncharacterized conserved protein</fullName>
    </submittedName>
</protein>
<dbReference type="AlphaFoldDB" id="A0A1H1TWH4"/>
<dbReference type="Pfam" id="PF04828">
    <property type="entry name" value="GFA"/>
    <property type="match status" value="1"/>
</dbReference>
<dbReference type="RefSeq" id="WP_146687601.1">
    <property type="nucleotide sequence ID" value="NZ_LT629750.1"/>
</dbReference>
<keyword evidence="3" id="KW-0862">Zinc</keyword>
<dbReference type="Proteomes" id="UP000243904">
    <property type="component" value="Chromosome I"/>
</dbReference>
<evidence type="ECO:0000313" key="6">
    <source>
        <dbReference type="EMBL" id="SDS64587.1"/>
    </source>
</evidence>
<gene>
    <name evidence="6" type="ORF">SAMN05444158_2713</name>
</gene>
<name>A0A1H1TWH4_9BRAD</name>
<proteinExistence type="inferred from homology"/>
<keyword evidence="7" id="KW-1185">Reference proteome</keyword>
<evidence type="ECO:0000313" key="7">
    <source>
        <dbReference type="Proteomes" id="UP000243904"/>
    </source>
</evidence>
<evidence type="ECO:0000259" key="5">
    <source>
        <dbReference type="PROSITE" id="PS51891"/>
    </source>
</evidence>
<dbReference type="PANTHER" id="PTHR33337">
    <property type="entry name" value="GFA DOMAIN-CONTAINING PROTEIN"/>
    <property type="match status" value="1"/>
</dbReference>
<dbReference type="Gene3D" id="3.90.1590.10">
    <property type="entry name" value="glutathione-dependent formaldehyde- activating enzyme (gfa)"/>
    <property type="match status" value="1"/>
</dbReference>
<dbReference type="PANTHER" id="PTHR33337:SF40">
    <property type="entry name" value="CENP-V_GFA DOMAIN-CONTAINING PROTEIN-RELATED"/>
    <property type="match status" value="1"/>
</dbReference>
<dbReference type="InterPro" id="IPR006913">
    <property type="entry name" value="CENP-V/GFA"/>
</dbReference>
<comment type="similarity">
    <text evidence="1">Belongs to the Gfa family.</text>
</comment>
<reference evidence="7" key="1">
    <citation type="submission" date="2016-10" db="EMBL/GenBank/DDBJ databases">
        <authorList>
            <person name="Varghese N."/>
            <person name="Submissions S."/>
        </authorList>
    </citation>
    <scope>NUCLEOTIDE SEQUENCE [LARGE SCALE GENOMIC DNA]</scope>
    <source>
        <strain evidence="7">GAS369</strain>
    </source>
</reference>
<evidence type="ECO:0000256" key="1">
    <source>
        <dbReference type="ARBA" id="ARBA00005495"/>
    </source>
</evidence>
<dbReference type="EMBL" id="LT629750">
    <property type="protein sequence ID" value="SDS64587.1"/>
    <property type="molecule type" value="Genomic_DNA"/>
</dbReference>
<dbReference type="GO" id="GO:0046872">
    <property type="term" value="F:metal ion binding"/>
    <property type="evidence" value="ECO:0007669"/>
    <property type="project" value="UniProtKB-KW"/>
</dbReference>
<evidence type="ECO:0000256" key="3">
    <source>
        <dbReference type="ARBA" id="ARBA00022833"/>
    </source>
</evidence>
<keyword evidence="4" id="KW-0456">Lyase</keyword>
<dbReference type="InterPro" id="IPR011057">
    <property type="entry name" value="Mss4-like_sf"/>
</dbReference>
<organism evidence="6 7">
    <name type="scientific">Bradyrhizobium canariense</name>
    <dbReference type="NCBI Taxonomy" id="255045"/>
    <lineage>
        <taxon>Bacteria</taxon>
        <taxon>Pseudomonadati</taxon>
        <taxon>Pseudomonadota</taxon>
        <taxon>Alphaproteobacteria</taxon>
        <taxon>Hyphomicrobiales</taxon>
        <taxon>Nitrobacteraceae</taxon>
        <taxon>Bradyrhizobium</taxon>
    </lineage>
</organism>
<evidence type="ECO:0000256" key="4">
    <source>
        <dbReference type="ARBA" id="ARBA00023239"/>
    </source>
</evidence>
<accession>A0A1H1TWH4</accession>
<feature type="domain" description="CENP-V/GFA" evidence="5">
    <location>
        <begin position="3"/>
        <end position="120"/>
    </location>
</feature>
<sequence>MKLEGGCYCGELRYKSEGEPMLKAQCHCRECQYISGGAPNLFVLMPPDGFSYTKGTPKKFMRNDLEGAVTREFCADCGTHIVTRRPGLPAVVLKVGTLDDPTVFGAAQIAIYTVDKQPFHQIPEGLPTFERLPPR</sequence>
<dbReference type="PROSITE" id="PS51891">
    <property type="entry name" value="CENP_V_GFA"/>
    <property type="match status" value="1"/>
</dbReference>
<evidence type="ECO:0000256" key="2">
    <source>
        <dbReference type="ARBA" id="ARBA00022723"/>
    </source>
</evidence>
<dbReference type="SUPFAM" id="SSF51316">
    <property type="entry name" value="Mss4-like"/>
    <property type="match status" value="1"/>
</dbReference>
<dbReference type="GO" id="GO:0016846">
    <property type="term" value="F:carbon-sulfur lyase activity"/>
    <property type="evidence" value="ECO:0007669"/>
    <property type="project" value="InterPro"/>
</dbReference>
<keyword evidence="2" id="KW-0479">Metal-binding</keyword>